<feature type="transmembrane region" description="Helical" evidence="7">
    <location>
        <begin position="6"/>
        <end position="27"/>
    </location>
</feature>
<keyword evidence="4 7" id="KW-1133">Transmembrane helix</keyword>
<keyword evidence="6" id="KW-0813">Transport</keyword>
<keyword evidence="10" id="KW-1185">Reference proteome</keyword>
<feature type="transmembrane region" description="Helical" evidence="7">
    <location>
        <begin position="113"/>
        <end position="134"/>
    </location>
</feature>
<evidence type="ECO:0000313" key="10">
    <source>
        <dbReference type="Proteomes" id="UP000569732"/>
    </source>
</evidence>
<dbReference type="InterPro" id="IPR050790">
    <property type="entry name" value="ExbB/TolQ_transport"/>
</dbReference>
<keyword evidence="2" id="KW-1003">Cell membrane</keyword>
<keyword evidence="3 7" id="KW-0812">Transmembrane</keyword>
<dbReference type="RefSeq" id="WP_180567030.1">
    <property type="nucleotide sequence ID" value="NZ_JACCKB010000003.1"/>
</dbReference>
<gene>
    <name evidence="9" type="ORF">H0A36_03175</name>
</gene>
<reference evidence="9 10" key="1">
    <citation type="submission" date="2020-07" db="EMBL/GenBank/DDBJ databases">
        <title>Endozoicomonas sp. nov., isolated from sediment.</title>
        <authorList>
            <person name="Gu T."/>
        </authorList>
    </citation>
    <scope>NUCLEOTIDE SEQUENCE [LARGE SCALE GENOMIC DNA]</scope>
    <source>
        <strain evidence="9 10">SM1973</strain>
    </source>
</reference>
<dbReference type="PANTHER" id="PTHR30625">
    <property type="entry name" value="PROTEIN TOLQ"/>
    <property type="match status" value="1"/>
</dbReference>
<name>A0A853I709_9GAMM</name>
<comment type="caution">
    <text evidence="9">The sequence shown here is derived from an EMBL/GenBank/DDBJ whole genome shotgun (WGS) entry which is preliminary data.</text>
</comment>
<comment type="subcellular location">
    <subcellularLocation>
        <location evidence="1">Cell membrane</location>
        <topology evidence="1">Multi-pass membrane protein</topology>
    </subcellularLocation>
    <subcellularLocation>
        <location evidence="6">Membrane</location>
        <topology evidence="6">Multi-pass membrane protein</topology>
    </subcellularLocation>
</comment>
<comment type="similarity">
    <text evidence="6">Belongs to the exbB/tolQ family.</text>
</comment>
<dbReference type="Proteomes" id="UP000569732">
    <property type="component" value="Unassembled WGS sequence"/>
</dbReference>
<accession>A0A853I709</accession>
<dbReference type="GO" id="GO:0005886">
    <property type="term" value="C:plasma membrane"/>
    <property type="evidence" value="ECO:0007669"/>
    <property type="project" value="UniProtKB-SubCell"/>
</dbReference>
<dbReference type="Pfam" id="PF01618">
    <property type="entry name" value="MotA_ExbB"/>
    <property type="match status" value="1"/>
</dbReference>
<evidence type="ECO:0000256" key="3">
    <source>
        <dbReference type="ARBA" id="ARBA00022692"/>
    </source>
</evidence>
<dbReference type="GO" id="GO:0017038">
    <property type="term" value="P:protein import"/>
    <property type="evidence" value="ECO:0007669"/>
    <property type="project" value="TreeGrafter"/>
</dbReference>
<evidence type="ECO:0000256" key="2">
    <source>
        <dbReference type="ARBA" id="ARBA00022475"/>
    </source>
</evidence>
<dbReference type="PANTHER" id="PTHR30625:SF11">
    <property type="entry name" value="MOTA_TOLQ_EXBB PROTON CHANNEL DOMAIN-CONTAINING PROTEIN"/>
    <property type="match status" value="1"/>
</dbReference>
<dbReference type="EMBL" id="JACCKB010000003">
    <property type="protein sequence ID" value="NYZ64995.1"/>
    <property type="molecule type" value="Genomic_DNA"/>
</dbReference>
<organism evidence="9 10">
    <name type="scientific">Spartinivicinus marinus</name>
    <dbReference type="NCBI Taxonomy" id="2994442"/>
    <lineage>
        <taxon>Bacteria</taxon>
        <taxon>Pseudomonadati</taxon>
        <taxon>Pseudomonadota</taxon>
        <taxon>Gammaproteobacteria</taxon>
        <taxon>Oceanospirillales</taxon>
        <taxon>Zooshikellaceae</taxon>
        <taxon>Spartinivicinus</taxon>
    </lineage>
</organism>
<evidence type="ECO:0000313" key="9">
    <source>
        <dbReference type="EMBL" id="NYZ64995.1"/>
    </source>
</evidence>
<dbReference type="InterPro" id="IPR002898">
    <property type="entry name" value="MotA_ExbB_proton_chnl"/>
</dbReference>
<keyword evidence="6" id="KW-0653">Protein transport</keyword>
<sequence>MKELIVAGGWLMLPILICSILALAIIIERAWTLRPSKIAPKHTLALVWKWIKNKQLDSKRLKELKGSSPLGQILAAGLSNSKHGREIMKEGIEEAASGVVHDLERFLNSLGTIAAITPLLGLLGTVIGMIKVFAEIQISGTGNADALAGGISEALITTAAGLTIAIPALIMHRFYVRRVDELVIAMEQEATKLVEVLHGEREVDYSEVGK</sequence>
<evidence type="ECO:0000256" key="1">
    <source>
        <dbReference type="ARBA" id="ARBA00004651"/>
    </source>
</evidence>
<evidence type="ECO:0000259" key="8">
    <source>
        <dbReference type="Pfam" id="PF01618"/>
    </source>
</evidence>
<feature type="transmembrane region" description="Helical" evidence="7">
    <location>
        <begin position="146"/>
        <end position="170"/>
    </location>
</feature>
<evidence type="ECO:0000256" key="7">
    <source>
        <dbReference type="SAM" id="Phobius"/>
    </source>
</evidence>
<dbReference type="AlphaFoldDB" id="A0A853I709"/>
<evidence type="ECO:0000256" key="4">
    <source>
        <dbReference type="ARBA" id="ARBA00022989"/>
    </source>
</evidence>
<proteinExistence type="inferred from homology"/>
<evidence type="ECO:0000256" key="6">
    <source>
        <dbReference type="RuleBase" id="RU004057"/>
    </source>
</evidence>
<protein>
    <submittedName>
        <fullName evidence="9">MotA/TolQ/ExbB proton channel family protein</fullName>
    </submittedName>
</protein>
<keyword evidence="5 7" id="KW-0472">Membrane</keyword>
<evidence type="ECO:0000256" key="5">
    <source>
        <dbReference type="ARBA" id="ARBA00023136"/>
    </source>
</evidence>
<feature type="domain" description="MotA/TolQ/ExbB proton channel" evidence="8">
    <location>
        <begin position="68"/>
        <end position="187"/>
    </location>
</feature>